<evidence type="ECO:0000256" key="9">
    <source>
        <dbReference type="PROSITE-ProRule" id="PRU10141"/>
    </source>
</evidence>
<dbReference type="SMART" id="SM00220">
    <property type="entry name" value="S_TKc"/>
    <property type="match status" value="1"/>
</dbReference>
<dbReference type="PANTHER" id="PTHR22983:SF6">
    <property type="entry name" value="SERINE_THREONINE-PROTEIN KINASE 36"/>
    <property type="match status" value="1"/>
</dbReference>
<dbReference type="GO" id="GO:0007224">
    <property type="term" value="P:smoothened signaling pathway"/>
    <property type="evidence" value="ECO:0007669"/>
    <property type="project" value="TreeGrafter"/>
</dbReference>
<keyword evidence="6 9" id="KW-0067">ATP-binding</keyword>
<dbReference type="FunFam" id="1.10.510.10:FF:000571">
    <property type="entry name" value="Maternal embryonic leucine zipper kinase"/>
    <property type="match status" value="1"/>
</dbReference>
<dbReference type="PROSITE" id="PS00108">
    <property type="entry name" value="PROTEIN_KINASE_ST"/>
    <property type="match status" value="1"/>
</dbReference>
<dbReference type="OrthoDB" id="266718at2759"/>
<keyword evidence="4 9" id="KW-0547">Nucleotide-binding</keyword>
<dbReference type="Gene3D" id="1.10.510.10">
    <property type="entry name" value="Transferase(Phosphotransferase) domain 1"/>
    <property type="match status" value="1"/>
</dbReference>
<keyword evidence="12" id="KW-1185">Reference proteome</keyword>
<dbReference type="GO" id="GO:0004674">
    <property type="term" value="F:protein serine/threonine kinase activity"/>
    <property type="evidence" value="ECO:0007669"/>
    <property type="project" value="UniProtKB-KW"/>
</dbReference>
<reference evidence="11" key="2">
    <citation type="submission" date="2022-10" db="EMBL/GenBank/DDBJ databases">
        <authorList>
            <consortium name="ENA_rothamsted_submissions"/>
            <consortium name="culmorum"/>
            <person name="King R."/>
        </authorList>
    </citation>
    <scope>NUCLEOTIDE SEQUENCE</scope>
</reference>
<dbReference type="PROSITE" id="PS50011">
    <property type="entry name" value="PROTEIN_KINASE_DOM"/>
    <property type="match status" value="1"/>
</dbReference>
<dbReference type="FunFam" id="3.30.200.20:FF:000042">
    <property type="entry name" value="Aurora kinase A"/>
    <property type="match status" value="1"/>
</dbReference>
<evidence type="ECO:0000313" key="12">
    <source>
        <dbReference type="Proteomes" id="UP001153620"/>
    </source>
</evidence>
<accession>A0A9N9S7C0</accession>
<dbReference type="Proteomes" id="UP001153620">
    <property type="component" value="Chromosome 4"/>
</dbReference>
<evidence type="ECO:0000256" key="6">
    <source>
        <dbReference type="ARBA" id="ARBA00022840"/>
    </source>
</evidence>
<dbReference type="PANTHER" id="PTHR22983">
    <property type="entry name" value="PROTEIN KINASE RELATED"/>
    <property type="match status" value="1"/>
</dbReference>
<name>A0A9N9S7C0_9DIPT</name>
<protein>
    <recommendedName>
        <fullName evidence="1">non-specific serine/threonine protein kinase</fullName>
        <ecNumber evidence="1">2.7.11.1</ecNumber>
    </recommendedName>
</protein>
<comment type="catalytic activity">
    <reaction evidence="7">
        <text>L-threonyl-[protein] + ATP = O-phospho-L-threonyl-[protein] + ADP + H(+)</text>
        <dbReference type="Rhea" id="RHEA:46608"/>
        <dbReference type="Rhea" id="RHEA-COMP:11060"/>
        <dbReference type="Rhea" id="RHEA-COMP:11605"/>
        <dbReference type="ChEBI" id="CHEBI:15378"/>
        <dbReference type="ChEBI" id="CHEBI:30013"/>
        <dbReference type="ChEBI" id="CHEBI:30616"/>
        <dbReference type="ChEBI" id="CHEBI:61977"/>
        <dbReference type="ChEBI" id="CHEBI:456216"/>
        <dbReference type="EC" id="2.7.11.1"/>
    </reaction>
</comment>
<evidence type="ECO:0000256" key="8">
    <source>
        <dbReference type="ARBA" id="ARBA00048679"/>
    </source>
</evidence>
<organism evidence="11 12">
    <name type="scientific">Chironomus riparius</name>
    <dbReference type="NCBI Taxonomy" id="315576"/>
    <lineage>
        <taxon>Eukaryota</taxon>
        <taxon>Metazoa</taxon>
        <taxon>Ecdysozoa</taxon>
        <taxon>Arthropoda</taxon>
        <taxon>Hexapoda</taxon>
        <taxon>Insecta</taxon>
        <taxon>Pterygota</taxon>
        <taxon>Neoptera</taxon>
        <taxon>Endopterygota</taxon>
        <taxon>Diptera</taxon>
        <taxon>Nematocera</taxon>
        <taxon>Chironomoidea</taxon>
        <taxon>Chironomidae</taxon>
        <taxon>Chironominae</taxon>
        <taxon>Chironomus</taxon>
    </lineage>
</organism>
<evidence type="ECO:0000256" key="4">
    <source>
        <dbReference type="ARBA" id="ARBA00022741"/>
    </source>
</evidence>
<dbReference type="InterPro" id="IPR017441">
    <property type="entry name" value="Protein_kinase_ATP_BS"/>
</dbReference>
<evidence type="ECO:0000256" key="2">
    <source>
        <dbReference type="ARBA" id="ARBA00022527"/>
    </source>
</evidence>
<evidence type="ECO:0000313" key="11">
    <source>
        <dbReference type="EMBL" id="CAG9812290.1"/>
    </source>
</evidence>
<dbReference type="AlphaFoldDB" id="A0A9N9S7C0"/>
<dbReference type="InterPro" id="IPR000719">
    <property type="entry name" value="Prot_kinase_dom"/>
</dbReference>
<evidence type="ECO:0000256" key="7">
    <source>
        <dbReference type="ARBA" id="ARBA00047899"/>
    </source>
</evidence>
<dbReference type="InterPro" id="IPR008271">
    <property type="entry name" value="Ser/Thr_kinase_AS"/>
</dbReference>
<dbReference type="GO" id="GO:0005524">
    <property type="term" value="F:ATP binding"/>
    <property type="evidence" value="ECO:0007669"/>
    <property type="project" value="UniProtKB-UniRule"/>
</dbReference>
<proteinExistence type="predicted"/>
<keyword evidence="5" id="KW-0418">Kinase</keyword>
<reference evidence="11" key="1">
    <citation type="submission" date="2022-01" db="EMBL/GenBank/DDBJ databases">
        <authorList>
            <person name="King R."/>
        </authorList>
    </citation>
    <scope>NUCLEOTIDE SEQUENCE</scope>
</reference>
<feature type="domain" description="Protein kinase" evidence="10">
    <location>
        <begin position="12"/>
        <end position="262"/>
    </location>
</feature>
<comment type="catalytic activity">
    <reaction evidence="8">
        <text>L-seryl-[protein] + ATP = O-phospho-L-seryl-[protein] + ADP + H(+)</text>
        <dbReference type="Rhea" id="RHEA:17989"/>
        <dbReference type="Rhea" id="RHEA-COMP:9863"/>
        <dbReference type="Rhea" id="RHEA-COMP:11604"/>
        <dbReference type="ChEBI" id="CHEBI:15378"/>
        <dbReference type="ChEBI" id="CHEBI:29999"/>
        <dbReference type="ChEBI" id="CHEBI:30616"/>
        <dbReference type="ChEBI" id="CHEBI:83421"/>
        <dbReference type="ChEBI" id="CHEBI:456216"/>
        <dbReference type="EC" id="2.7.11.1"/>
    </reaction>
</comment>
<dbReference type="PROSITE" id="PS00107">
    <property type="entry name" value="PROTEIN_KINASE_ATP"/>
    <property type="match status" value="1"/>
</dbReference>
<keyword evidence="3" id="KW-0808">Transferase</keyword>
<dbReference type="SUPFAM" id="SSF56112">
    <property type="entry name" value="Protein kinase-like (PK-like)"/>
    <property type="match status" value="1"/>
</dbReference>
<dbReference type="Pfam" id="PF00069">
    <property type="entry name" value="Pkinase"/>
    <property type="match status" value="1"/>
</dbReference>
<feature type="binding site" evidence="9">
    <location>
        <position position="41"/>
    </location>
    <ligand>
        <name>ATP</name>
        <dbReference type="ChEBI" id="CHEBI:30616"/>
    </ligand>
</feature>
<dbReference type="EMBL" id="OU895880">
    <property type="protein sequence ID" value="CAG9812290.1"/>
    <property type="molecule type" value="Genomic_DNA"/>
</dbReference>
<gene>
    <name evidence="11" type="ORF">CHIRRI_LOCUS15095</name>
</gene>
<evidence type="ECO:0000256" key="3">
    <source>
        <dbReference type="ARBA" id="ARBA00022679"/>
    </source>
</evidence>
<dbReference type="InterPro" id="IPR011009">
    <property type="entry name" value="Kinase-like_dom_sf"/>
</dbReference>
<evidence type="ECO:0000256" key="5">
    <source>
        <dbReference type="ARBA" id="ARBA00022777"/>
    </source>
</evidence>
<dbReference type="EC" id="2.7.11.1" evidence="1"/>
<dbReference type="GO" id="GO:0005737">
    <property type="term" value="C:cytoplasm"/>
    <property type="evidence" value="ECO:0007669"/>
    <property type="project" value="TreeGrafter"/>
</dbReference>
<sequence>MEKLDSVAFQNYKILTLIGNGSFGKVFKATQLDTQNVVALKVLSKHGRSTKELAALKQEANIQQNLRHPNIIQLFSSFETEKELVFVCEYAVSDLHKLLARAGSLGETKTQKLSYDLISALYYLHSHRILHRDLKPPNILLDKNYKALLCDFGLARNMTLGTQILTSIKGTPLYMSPELLEGRGYGHEADLWSLGCIIYEMLAGESPFNTRSILHLMQLIRYGNVKWPSFLSNTCISFLKGLLVTDPSKRMGWDEILNHKFVKGNILILSTDKSISDSPFTRPKASKDEKRLQDRILKISQLKKHDFSQFEDVMSSRDSIKVNLNLQSDMDETDNEDISVLKNESDSLETSGEATKNELEALRIPQQFPMHTNIQQFQHDAGPKIHNIGNVQPLAENSNMVMHRFMDNIDPDLHHFLMAPPIAMPLPQNQVPGPKVQQELTEKIEQKEVQVSLKKSQKTQSDGISTDVSSVPVETEEWLQFIFKSMQEVLDGDLEIYKQENMMTIIVGLLRDPKFNSKLIDHVVQIICLPYAIDMPKSMMEEIDKMYLQLKLVPNLVYASKLLCSKKLQTQNTSLSPQKLESLMNFNEQELKTLSSIYDLVVFLVYSGETFLHMLCDAMALLNLDHIFKNFIAIGCENDSKDAVRLASSVVALICAILQDLPENSKLIEKIIFNDNDNDVDVDLCKLLRHENSKIRLRTCLMLRLLGRFCCYSLQNQWNTELSMIVNDELTADSDDDVRGEALNVIEEFRNFYWFKEKF</sequence>
<evidence type="ECO:0000256" key="1">
    <source>
        <dbReference type="ARBA" id="ARBA00012513"/>
    </source>
</evidence>
<evidence type="ECO:0000259" key="10">
    <source>
        <dbReference type="PROSITE" id="PS50011"/>
    </source>
</evidence>
<keyword evidence="2" id="KW-0723">Serine/threonine-protein kinase</keyword>